<dbReference type="EMBL" id="CAWYQH010000108">
    <property type="protein sequence ID" value="CAK8688575.1"/>
    <property type="molecule type" value="Genomic_DNA"/>
</dbReference>
<feature type="region of interest" description="Disordered" evidence="9">
    <location>
        <begin position="807"/>
        <end position="878"/>
    </location>
</feature>
<dbReference type="InterPro" id="IPR011709">
    <property type="entry name" value="DEAD-box_helicase_OB_fold"/>
</dbReference>
<dbReference type="InterPro" id="IPR048333">
    <property type="entry name" value="HA2_WH"/>
</dbReference>
<comment type="catalytic activity">
    <reaction evidence="8">
        <text>ATP + H2O = ADP + phosphate + H(+)</text>
        <dbReference type="Rhea" id="RHEA:13065"/>
        <dbReference type="ChEBI" id="CHEBI:15377"/>
        <dbReference type="ChEBI" id="CHEBI:15378"/>
        <dbReference type="ChEBI" id="CHEBI:30616"/>
        <dbReference type="ChEBI" id="CHEBI:43474"/>
        <dbReference type="ChEBI" id="CHEBI:456216"/>
        <dbReference type="EC" id="3.6.4.13"/>
    </reaction>
</comment>
<dbReference type="InterPro" id="IPR001650">
    <property type="entry name" value="Helicase_C-like"/>
</dbReference>
<dbReference type="Gene3D" id="1.20.120.1080">
    <property type="match status" value="1"/>
</dbReference>
<dbReference type="SMART" id="SM00487">
    <property type="entry name" value="DEXDc"/>
    <property type="match status" value="1"/>
</dbReference>
<dbReference type="PROSITE" id="PS51192">
    <property type="entry name" value="HELICASE_ATP_BIND_1"/>
    <property type="match status" value="1"/>
</dbReference>
<feature type="domain" description="Helicase ATP-binding" evidence="10">
    <location>
        <begin position="134"/>
        <end position="301"/>
    </location>
</feature>
<dbReference type="InterPro" id="IPR014001">
    <property type="entry name" value="Helicase_ATP-bd"/>
</dbReference>
<evidence type="ECO:0000313" key="12">
    <source>
        <dbReference type="EMBL" id="CAK8688575.1"/>
    </source>
</evidence>
<feature type="domain" description="Helicase C-terminal" evidence="11">
    <location>
        <begin position="346"/>
        <end position="528"/>
    </location>
</feature>
<keyword evidence="2" id="KW-0507">mRNA processing</keyword>
<evidence type="ECO:0000313" key="13">
    <source>
        <dbReference type="Proteomes" id="UP001642483"/>
    </source>
</evidence>
<keyword evidence="3" id="KW-0547">Nucleotide-binding</keyword>
<evidence type="ECO:0000256" key="2">
    <source>
        <dbReference type="ARBA" id="ARBA00022664"/>
    </source>
</evidence>
<keyword evidence="13" id="KW-1185">Reference proteome</keyword>
<dbReference type="Pfam" id="PF07717">
    <property type="entry name" value="OB_NTP_bind"/>
    <property type="match status" value="1"/>
</dbReference>
<evidence type="ECO:0000256" key="5">
    <source>
        <dbReference type="ARBA" id="ARBA00022806"/>
    </source>
</evidence>
<dbReference type="PANTHER" id="PTHR18934:SF109">
    <property type="entry name" value="ATP-DEPENDENT RNA HELICASE DHX15 HOMOLOG"/>
    <property type="match status" value="1"/>
</dbReference>
<feature type="compositionally biased region" description="Basic and acidic residues" evidence="9">
    <location>
        <begin position="853"/>
        <end position="873"/>
    </location>
</feature>
<keyword evidence="6" id="KW-0067">ATP-binding</keyword>
<evidence type="ECO:0000259" key="10">
    <source>
        <dbReference type="PROSITE" id="PS51192"/>
    </source>
</evidence>
<dbReference type="SMART" id="SM00847">
    <property type="entry name" value="HA2"/>
    <property type="match status" value="1"/>
</dbReference>
<evidence type="ECO:0000259" key="11">
    <source>
        <dbReference type="PROSITE" id="PS51194"/>
    </source>
</evidence>
<feature type="compositionally biased region" description="Polar residues" evidence="9">
    <location>
        <begin position="822"/>
        <end position="834"/>
    </location>
</feature>
<evidence type="ECO:0000256" key="8">
    <source>
        <dbReference type="ARBA" id="ARBA00047984"/>
    </source>
</evidence>
<evidence type="ECO:0000256" key="6">
    <source>
        <dbReference type="ARBA" id="ARBA00022840"/>
    </source>
</evidence>
<dbReference type="Proteomes" id="UP001642483">
    <property type="component" value="Unassembled WGS sequence"/>
</dbReference>
<evidence type="ECO:0000256" key="4">
    <source>
        <dbReference type="ARBA" id="ARBA00022801"/>
    </source>
</evidence>
<protein>
    <recommendedName>
        <fullName evidence="1">RNA helicase</fullName>
        <ecNumber evidence="1">3.6.4.13</ecNumber>
    </recommendedName>
</protein>
<dbReference type="PROSITE" id="PS51194">
    <property type="entry name" value="HELICASE_CTER"/>
    <property type="match status" value="1"/>
</dbReference>
<comment type="caution">
    <text evidence="12">The sequence shown here is derived from an EMBL/GenBank/DDBJ whole genome shotgun (WGS) entry which is preliminary data.</text>
</comment>
<dbReference type="Pfam" id="PF04408">
    <property type="entry name" value="WHD_HA2"/>
    <property type="match status" value="1"/>
</dbReference>
<evidence type="ECO:0000256" key="3">
    <source>
        <dbReference type="ARBA" id="ARBA00022741"/>
    </source>
</evidence>
<evidence type="ECO:0000256" key="7">
    <source>
        <dbReference type="ARBA" id="ARBA00023187"/>
    </source>
</evidence>
<dbReference type="InterPro" id="IPR007502">
    <property type="entry name" value="Helicase-assoc_dom"/>
</dbReference>
<dbReference type="InterPro" id="IPR027417">
    <property type="entry name" value="P-loop_NTPase"/>
</dbReference>
<evidence type="ECO:0000256" key="9">
    <source>
        <dbReference type="SAM" id="MobiDB-lite"/>
    </source>
</evidence>
<gene>
    <name evidence="12" type="ORF">CVLEPA_LOCUS20576</name>
</gene>
<evidence type="ECO:0000256" key="1">
    <source>
        <dbReference type="ARBA" id="ARBA00012552"/>
    </source>
</evidence>
<dbReference type="Gene3D" id="3.40.50.300">
    <property type="entry name" value="P-loop containing nucleotide triphosphate hydrolases"/>
    <property type="match status" value="2"/>
</dbReference>
<dbReference type="EC" id="3.6.4.13" evidence="1"/>
<reference evidence="12 13" key="1">
    <citation type="submission" date="2024-02" db="EMBL/GenBank/DDBJ databases">
        <authorList>
            <person name="Daric V."/>
            <person name="Darras S."/>
        </authorList>
    </citation>
    <scope>NUCLEOTIDE SEQUENCE [LARGE SCALE GENOMIC DNA]</scope>
</reference>
<keyword evidence="7" id="KW-0508">mRNA splicing</keyword>
<keyword evidence="5" id="KW-0347">Helicase</keyword>
<name>A0ABP0GEI6_CLALP</name>
<dbReference type="PANTHER" id="PTHR18934">
    <property type="entry name" value="ATP-DEPENDENT RNA HELICASE"/>
    <property type="match status" value="1"/>
</dbReference>
<keyword evidence="4" id="KW-0378">Hydrolase</keyword>
<dbReference type="SUPFAM" id="SSF52540">
    <property type="entry name" value="P-loop containing nucleoside triphosphate hydrolases"/>
    <property type="match status" value="1"/>
</dbReference>
<sequence>MDTFGAGLVHDWSLEDEEIVTSTSPHPDNEDFDSLEKHFIPYDGKSTGFGRQEQSDFHEIDYLPSSDEESSSQVVEAHANALLGDLIVGEDDELSTAESIELNPFDGLPYSSMYYELLKKRQSLPIWKAKDDFVLAVDDSPIVLITGRAGSGKSTQVPQWCVQFARESNFGFGTVVCAQPHAQVAMSLAIQVAREMDLTEVGNEVGYKIPQRNCTNQDTVLQFCTDDVLLREMADDPLLHKYNFVVIDEVQERSISIDILLALFKVIQNSRDDLRIIIISQSYEMPKLEDFFEEVPIVDLHFLEEQITDGSENLKEEHRRAKAEAERLNKLEINYRPVETGSHVQEVVSLAVRLHCDPSTEGDFLVYLPTTEDIEEACEQITRDVAIESLRDGCEEVSVIAIHKKLVHGAQQAIYENTEKVDEESKKRRIIVSDEITESSFSTDYIRVVIDSGLKEEEVYNCRTRTRSKNLTWISCDSALARTDRCNIGGKIYRIYSEDVFTRMKDSTTPCIRRMELTTHVLLLKRLLQRLNMNFSHCHFIEPPAPEAYMLALEELDYHGALDENGNLSDLGAVMSEFPLTMPQTKAVIASCGEDCVQEVLSIIAMIVSPSWRLNPRGFEKEARGLHKALAHKCGGHFTLLNVYQQYINHKRSESWCSKNYVNVNALKQAEKVRIDLLSVLEGLELPISEAVQDADILETSVKRALLAGFFMQVARDVDGCGNFLIIRDKHVARLDPTSLVDTKSDWVLYDEFLLSENSCISTVCGVRPFWIAEISPQSYLANLPQHEGKDYLLKLAARWRKQAARQAAEPDADLNLHSQRRVQSTPKSLTTTHSEADQVGSHNSNAHPKSFQIERTKRTGGETSSEDPKSNDDVDDSDVLTQAARDMAFVYRKASDYVTNREAGADAQCIVQ</sequence>
<accession>A0ABP0GEI6</accession>
<proteinExistence type="predicted"/>
<organism evidence="12 13">
    <name type="scientific">Clavelina lepadiformis</name>
    <name type="common">Light-bulb sea squirt</name>
    <name type="synonym">Ascidia lepadiformis</name>
    <dbReference type="NCBI Taxonomy" id="159417"/>
    <lineage>
        <taxon>Eukaryota</taxon>
        <taxon>Metazoa</taxon>
        <taxon>Chordata</taxon>
        <taxon>Tunicata</taxon>
        <taxon>Ascidiacea</taxon>
        <taxon>Aplousobranchia</taxon>
        <taxon>Clavelinidae</taxon>
        <taxon>Clavelina</taxon>
    </lineage>
</organism>